<keyword evidence="2" id="KW-0472">Membrane</keyword>
<feature type="region of interest" description="Disordered" evidence="1">
    <location>
        <begin position="66"/>
        <end position="121"/>
    </location>
</feature>
<evidence type="ECO:0000313" key="4">
    <source>
        <dbReference type="Proteomes" id="UP000241118"/>
    </source>
</evidence>
<sequence length="265" mass="29680">MTGTRRRSRRADTSAANLAPTCSSWLRPFFSRCASSMPRPHRLPQRISFPRRRGSVHARYPATAFSPIGARTGDTSSRADGTGTGPDRRGMGRAGRLPGRRSRAGRSPVEGVPRGRWSPVTRSTARRTASVFLAVPHQELQMIAQYRWWLPAMQASVVTVPLISLLVWRGAITHGAEPPVTRDYLTTYLVLVSLVTVLTSSWTAKFLAESIRSGRLNSWLVRPCSTHVLPASPRYAPRLPMWPRRTRALRSGADRRWWLSCRSRS</sequence>
<feature type="transmembrane region" description="Helical" evidence="2">
    <location>
        <begin position="148"/>
        <end position="168"/>
    </location>
</feature>
<gene>
    <name evidence="3" type="ORF">B0I31_117104</name>
</gene>
<evidence type="ECO:0000256" key="1">
    <source>
        <dbReference type="SAM" id="MobiDB-lite"/>
    </source>
</evidence>
<proteinExistence type="predicted"/>
<name>A0A2P8I0B4_SACCR</name>
<keyword evidence="4" id="KW-1185">Reference proteome</keyword>
<dbReference type="AlphaFoldDB" id="A0A2P8I0B4"/>
<keyword evidence="2" id="KW-1133">Transmembrane helix</keyword>
<evidence type="ECO:0000256" key="2">
    <source>
        <dbReference type="SAM" id="Phobius"/>
    </source>
</evidence>
<reference evidence="3 4" key="1">
    <citation type="submission" date="2018-03" db="EMBL/GenBank/DDBJ databases">
        <title>Genomic Encyclopedia of Type Strains, Phase III (KMG-III): the genomes of soil and plant-associated and newly described type strains.</title>
        <authorList>
            <person name="Whitman W."/>
        </authorList>
    </citation>
    <scope>NUCLEOTIDE SEQUENCE [LARGE SCALE GENOMIC DNA]</scope>
    <source>
        <strain evidence="3 4">CGMCC 4.7097</strain>
    </source>
</reference>
<evidence type="ECO:0000313" key="3">
    <source>
        <dbReference type="EMBL" id="PSL51901.1"/>
    </source>
</evidence>
<accession>A0A2P8I0B4</accession>
<protein>
    <submittedName>
        <fullName evidence="3">Uncharacterized protein</fullName>
    </submittedName>
</protein>
<feature type="transmembrane region" description="Helical" evidence="2">
    <location>
        <begin position="188"/>
        <end position="208"/>
    </location>
</feature>
<organism evidence="3 4">
    <name type="scientific">Saccharothrix carnea</name>
    <dbReference type="NCBI Taxonomy" id="1280637"/>
    <lineage>
        <taxon>Bacteria</taxon>
        <taxon>Bacillati</taxon>
        <taxon>Actinomycetota</taxon>
        <taxon>Actinomycetes</taxon>
        <taxon>Pseudonocardiales</taxon>
        <taxon>Pseudonocardiaceae</taxon>
        <taxon>Saccharothrix</taxon>
    </lineage>
</organism>
<comment type="caution">
    <text evidence="3">The sequence shown here is derived from an EMBL/GenBank/DDBJ whole genome shotgun (WGS) entry which is preliminary data.</text>
</comment>
<keyword evidence="2" id="KW-0812">Transmembrane</keyword>
<dbReference type="EMBL" id="PYAX01000017">
    <property type="protein sequence ID" value="PSL51901.1"/>
    <property type="molecule type" value="Genomic_DNA"/>
</dbReference>
<dbReference type="Proteomes" id="UP000241118">
    <property type="component" value="Unassembled WGS sequence"/>
</dbReference>